<dbReference type="InterPro" id="IPR009027">
    <property type="entry name" value="Ribosomal_bL9/RNase_H1_N"/>
</dbReference>
<dbReference type="SUPFAM" id="SSF55658">
    <property type="entry name" value="L9 N-domain-like"/>
    <property type="match status" value="2"/>
</dbReference>
<sequence length="199" mass="23137">MTPNEHHFYAVYNGRHLRKPTIFASWAQVHPRVIGYDAEDHKGFATLHEARESFEKRGIAEYEEAPECSSKCERVLHSEKGVYYYAVAYGKTVGVFNTWKDAKPAVEGFKSACHQKFKTEWEARKFIELWQDAYSKVWQEILLDKLRSGWLPPDLAFNTTSNWVNKDRPEAKQKFAPMVDSRQIFLTSQGMARLNLNES</sequence>
<name>A0ABR4FHJ6_9EURO</name>
<feature type="domain" description="Ribonuclease H1 N-terminal" evidence="1">
    <location>
        <begin position="84"/>
        <end position="126"/>
    </location>
</feature>
<dbReference type="Proteomes" id="UP001610563">
    <property type="component" value="Unassembled WGS sequence"/>
</dbReference>
<dbReference type="Pfam" id="PF01693">
    <property type="entry name" value="Cauli_VI"/>
    <property type="match status" value="2"/>
</dbReference>
<protein>
    <recommendedName>
        <fullName evidence="1">Ribonuclease H1 N-terminal domain-containing protein</fullName>
    </recommendedName>
</protein>
<keyword evidence="3" id="KW-1185">Reference proteome</keyword>
<evidence type="ECO:0000313" key="2">
    <source>
        <dbReference type="EMBL" id="KAL2782577.1"/>
    </source>
</evidence>
<evidence type="ECO:0000313" key="3">
    <source>
        <dbReference type="Proteomes" id="UP001610563"/>
    </source>
</evidence>
<dbReference type="EMBL" id="JBFTWV010000383">
    <property type="protein sequence ID" value="KAL2782577.1"/>
    <property type="molecule type" value="Genomic_DNA"/>
</dbReference>
<accession>A0ABR4FHJ6</accession>
<dbReference type="InterPro" id="IPR011320">
    <property type="entry name" value="RNase_H1_N"/>
</dbReference>
<feature type="domain" description="Ribonuclease H1 N-terminal" evidence="1">
    <location>
        <begin position="8"/>
        <end position="52"/>
    </location>
</feature>
<proteinExistence type="predicted"/>
<gene>
    <name evidence="2" type="ORF">BJX66DRAFT_320334</name>
</gene>
<dbReference type="Gene3D" id="3.40.970.10">
    <property type="entry name" value="Ribonuclease H1, N-terminal domain"/>
    <property type="match status" value="2"/>
</dbReference>
<organism evidence="2 3">
    <name type="scientific">Aspergillus keveii</name>
    <dbReference type="NCBI Taxonomy" id="714993"/>
    <lineage>
        <taxon>Eukaryota</taxon>
        <taxon>Fungi</taxon>
        <taxon>Dikarya</taxon>
        <taxon>Ascomycota</taxon>
        <taxon>Pezizomycotina</taxon>
        <taxon>Eurotiomycetes</taxon>
        <taxon>Eurotiomycetidae</taxon>
        <taxon>Eurotiales</taxon>
        <taxon>Aspergillaceae</taxon>
        <taxon>Aspergillus</taxon>
        <taxon>Aspergillus subgen. Nidulantes</taxon>
    </lineage>
</organism>
<dbReference type="InterPro" id="IPR037056">
    <property type="entry name" value="RNase_H1_N_sf"/>
</dbReference>
<comment type="caution">
    <text evidence="2">The sequence shown here is derived from an EMBL/GenBank/DDBJ whole genome shotgun (WGS) entry which is preliminary data.</text>
</comment>
<evidence type="ECO:0000259" key="1">
    <source>
        <dbReference type="Pfam" id="PF01693"/>
    </source>
</evidence>
<reference evidence="2 3" key="1">
    <citation type="submission" date="2024-07" db="EMBL/GenBank/DDBJ databases">
        <title>Section-level genome sequencing and comparative genomics of Aspergillus sections Usti and Cavernicolus.</title>
        <authorList>
            <consortium name="Lawrence Berkeley National Laboratory"/>
            <person name="Nybo J.L."/>
            <person name="Vesth T.C."/>
            <person name="Theobald S."/>
            <person name="Frisvad J.C."/>
            <person name="Larsen T.O."/>
            <person name="Kjaerboelling I."/>
            <person name="Rothschild-Mancinelli K."/>
            <person name="Lyhne E.K."/>
            <person name="Kogle M.E."/>
            <person name="Barry K."/>
            <person name="Clum A."/>
            <person name="Na H."/>
            <person name="Ledsgaard L."/>
            <person name="Lin J."/>
            <person name="Lipzen A."/>
            <person name="Kuo A."/>
            <person name="Riley R."/>
            <person name="Mondo S."/>
            <person name="Labutti K."/>
            <person name="Haridas S."/>
            <person name="Pangalinan J."/>
            <person name="Salamov A.A."/>
            <person name="Simmons B.A."/>
            <person name="Magnuson J.K."/>
            <person name="Chen J."/>
            <person name="Drula E."/>
            <person name="Henrissat B."/>
            <person name="Wiebenga A."/>
            <person name="Lubbers R.J."/>
            <person name="Gomes A.C."/>
            <person name="Makela M.R."/>
            <person name="Stajich J."/>
            <person name="Grigoriev I.V."/>
            <person name="Mortensen U.H."/>
            <person name="De Vries R.P."/>
            <person name="Baker S.E."/>
            <person name="Andersen M.R."/>
        </authorList>
    </citation>
    <scope>NUCLEOTIDE SEQUENCE [LARGE SCALE GENOMIC DNA]</scope>
    <source>
        <strain evidence="2 3">CBS 209.92</strain>
    </source>
</reference>